<dbReference type="InterPro" id="IPR008541">
    <property type="entry name" value="InvE_AD"/>
</dbReference>
<proteinExistence type="predicted"/>
<reference evidence="3 4" key="1">
    <citation type="submission" date="2018-06" db="EMBL/GenBank/DDBJ databases">
        <authorList>
            <consortium name="Pathogen Informatics"/>
            <person name="Doyle S."/>
        </authorList>
    </citation>
    <scope>NUCLEOTIDE SEQUENCE [LARGE SCALE GENOMIC DNA]</scope>
    <source>
        <strain evidence="3 4">NCTC8256</strain>
    </source>
</reference>
<accession>A0A379VNX4</accession>
<protein>
    <submittedName>
        <fullName evidence="3">Outer membrane protein RatA</fullName>
    </submittedName>
</protein>
<dbReference type="InterPro" id="IPR008542">
    <property type="entry name" value="BIg21"/>
</dbReference>
<evidence type="ECO:0000259" key="1">
    <source>
        <dbReference type="Pfam" id="PF05688"/>
    </source>
</evidence>
<evidence type="ECO:0000313" key="3">
    <source>
        <dbReference type="EMBL" id="SUH07820.1"/>
    </source>
</evidence>
<gene>
    <name evidence="3" type="ORF">NCTC8256_01734</name>
</gene>
<dbReference type="Proteomes" id="UP000254346">
    <property type="component" value="Unassembled WGS sequence"/>
</dbReference>
<feature type="domain" description="Bacterial Immunoglobulin-like 21" evidence="1">
    <location>
        <begin position="2"/>
        <end position="111"/>
    </location>
</feature>
<feature type="domain" description="InvasinE Adhesion" evidence="2">
    <location>
        <begin position="114"/>
        <end position="140"/>
    </location>
</feature>
<evidence type="ECO:0000259" key="2">
    <source>
        <dbReference type="Pfam" id="PF05689"/>
    </source>
</evidence>
<dbReference type="EMBL" id="UGXR01000001">
    <property type="protein sequence ID" value="SUH07820.1"/>
    <property type="molecule type" value="Genomic_DNA"/>
</dbReference>
<dbReference type="Pfam" id="PF05688">
    <property type="entry name" value="BIg21"/>
    <property type="match status" value="1"/>
</dbReference>
<dbReference type="AlphaFoldDB" id="A0A379VNX4"/>
<evidence type="ECO:0000313" key="4">
    <source>
        <dbReference type="Proteomes" id="UP000254346"/>
    </source>
</evidence>
<sequence>MGEQIKLNIHSRNALNGMAIANTDFTVTMANGRRRDGLTTGFTDTSNGEMQFDGVGYVAGQVYQGITDANGDATIILTQDKGVGLLTQLSIVPIHSYINTPVSRSVKFTVATSPDTAKAKMWGHMADTITVGDWTFERPQTGG</sequence>
<organism evidence="3 4">
    <name type="scientific">Salmonella enterica I</name>
    <dbReference type="NCBI Taxonomy" id="59201"/>
    <lineage>
        <taxon>Bacteria</taxon>
        <taxon>Pseudomonadati</taxon>
        <taxon>Pseudomonadota</taxon>
        <taxon>Gammaproteobacteria</taxon>
        <taxon>Enterobacterales</taxon>
        <taxon>Enterobacteriaceae</taxon>
        <taxon>Salmonella</taxon>
    </lineage>
</organism>
<dbReference type="Pfam" id="PF05689">
    <property type="entry name" value="InvE_AD"/>
    <property type="match status" value="1"/>
</dbReference>
<name>A0A379VNX4_SALET</name>